<evidence type="ECO:0000313" key="2">
    <source>
        <dbReference type="EMBL" id="GLU47402.1"/>
    </source>
</evidence>
<dbReference type="InterPro" id="IPR029058">
    <property type="entry name" value="AB_hydrolase_fold"/>
</dbReference>
<protein>
    <recommendedName>
        <fullName evidence="4">Esterase</fullName>
    </recommendedName>
</protein>
<name>A0A9W6UI67_9ACTN</name>
<dbReference type="EMBL" id="BSQG01000002">
    <property type="protein sequence ID" value="GLU47402.1"/>
    <property type="molecule type" value="Genomic_DNA"/>
</dbReference>
<keyword evidence="3" id="KW-1185">Reference proteome</keyword>
<dbReference type="GO" id="GO:0016747">
    <property type="term" value="F:acyltransferase activity, transferring groups other than amino-acyl groups"/>
    <property type="evidence" value="ECO:0007669"/>
    <property type="project" value="TreeGrafter"/>
</dbReference>
<dbReference type="AlphaFoldDB" id="A0A9W6UI67"/>
<dbReference type="InterPro" id="IPR050583">
    <property type="entry name" value="Mycobacterial_A85_antigen"/>
</dbReference>
<accession>A0A9W6UI67</accession>
<dbReference type="PROSITE" id="PS51257">
    <property type="entry name" value="PROKAR_LIPOPROTEIN"/>
    <property type="match status" value="1"/>
</dbReference>
<feature type="signal peptide" evidence="1">
    <location>
        <begin position="1"/>
        <end position="32"/>
    </location>
</feature>
<comment type="caution">
    <text evidence="2">The sequence shown here is derived from an EMBL/GenBank/DDBJ whole genome shotgun (WGS) entry which is preliminary data.</text>
</comment>
<dbReference type="PANTHER" id="PTHR48098:SF1">
    <property type="entry name" value="DIACYLGLYCEROL ACYLTRANSFERASE_MYCOLYLTRANSFERASE AG85A"/>
    <property type="match status" value="1"/>
</dbReference>
<evidence type="ECO:0000313" key="3">
    <source>
        <dbReference type="Proteomes" id="UP001165092"/>
    </source>
</evidence>
<evidence type="ECO:0008006" key="4">
    <source>
        <dbReference type="Google" id="ProtNLM"/>
    </source>
</evidence>
<dbReference type="PANTHER" id="PTHR48098">
    <property type="entry name" value="ENTEROCHELIN ESTERASE-RELATED"/>
    <property type="match status" value="1"/>
</dbReference>
<dbReference type="Pfam" id="PF00756">
    <property type="entry name" value="Esterase"/>
    <property type="match status" value="1"/>
</dbReference>
<organism evidence="2 3">
    <name type="scientific">Nocardiopsis ansamitocini</name>
    <dbReference type="NCBI Taxonomy" id="1670832"/>
    <lineage>
        <taxon>Bacteria</taxon>
        <taxon>Bacillati</taxon>
        <taxon>Actinomycetota</taxon>
        <taxon>Actinomycetes</taxon>
        <taxon>Streptosporangiales</taxon>
        <taxon>Nocardiopsidaceae</taxon>
        <taxon>Nocardiopsis</taxon>
    </lineage>
</organism>
<proteinExistence type="predicted"/>
<dbReference type="Gene3D" id="3.40.50.1820">
    <property type="entry name" value="alpha/beta hydrolase"/>
    <property type="match status" value="1"/>
</dbReference>
<reference evidence="2" key="1">
    <citation type="submission" date="2023-02" db="EMBL/GenBank/DDBJ databases">
        <title>Nocardiopsis ansamitocini NBRC 112285.</title>
        <authorList>
            <person name="Ichikawa N."/>
            <person name="Sato H."/>
            <person name="Tonouchi N."/>
        </authorList>
    </citation>
    <scope>NUCLEOTIDE SEQUENCE</scope>
    <source>
        <strain evidence="2">NBRC 112285</strain>
    </source>
</reference>
<gene>
    <name evidence="2" type="ORF">Nans01_17530</name>
</gene>
<dbReference type="RefSeq" id="WP_285758474.1">
    <property type="nucleotide sequence ID" value="NZ_BSQG01000002.1"/>
</dbReference>
<evidence type="ECO:0000256" key="1">
    <source>
        <dbReference type="SAM" id="SignalP"/>
    </source>
</evidence>
<feature type="chain" id="PRO_5040929450" description="Esterase" evidence="1">
    <location>
        <begin position="33"/>
        <end position="334"/>
    </location>
</feature>
<dbReference type="Proteomes" id="UP001165092">
    <property type="component" value="Unassembled WGS sequence"/>
</dbReference>
<keyword evidence="1" id="KW-0732">Signal</keyword>
<sequence length="334" mass="35496">MSRKFSVKTAAIAASSLAVMVACSVAVLPSAAGDTEDAASGFPWAGSDRALSQLVGYEGLHPRPGSVAVCDSGSSDEILTVPDDTAPGGQREIWVRRPPGPDTADRPVLYFLHGSTGTPDWLWDNDLGPLMDKAMCRAGVEFVLAAPHGQEVGNRDTEWGDAVDGSYSIESFVTGAAIDAVEGDQQRPRALRAIGGVSMGGYGAAALSLRHPQKYAQAISWAGYFKVDDPSGTFGDTPDEHAPDQLLDTPGAHDIRFMLIEGTEDHTPLQTGSIHGEAQRFSGLLTRHGIEHETLLTPGGHDMAAWGPTFPDAVEFLVQEWVQPFELPEPPPTD</sequence>
<dbReference type="InterPro" id="IPR000801">
    <property type="entry name" value="Esterase-like"/>
</dbReference>
<dbReference type="SUPFAM" id="SSF53474">
    <property type="entry name" value="alpha/beta-Hydrolases"/>
    <property type="match status" value="1"/>
</dbReference>